<evidence type="ECO:0000313" key="3">
    <source>
        <dbReference type="Proteomes" id="UP000627205"/>
    </source>
</evidence>
<comment type="caution">
    <text evidence="2">The sequence shown here is derived from an EMBL/GenBank/DDBJ whole genome shotgun (WGS) entry which is preliminary data.</text>
</comment>
<accession>A0A8J3F3I7</accession>
<keyword evidence="1" id="KW-0812">Transmembrane</keyword>
<feature type="transmembrane region" description="Helical" evidence="1">
    <location>
        <begin position="237"/>
        <end position="261"/>
    </location>
</feature>
<dbReference type="Proteomes" id="UP000627205">
    <property type="component" value="Unassembled WGS sequence"/>
</dbReference>
<gene>
    <name evidence="2" type="ORF">GCM10011430_07260</name>
</gene>
<keyword evidence="1" id="KW-1133">Transmembrane helix</keyword>
<dbReference type="AlphaFoldDB" id="A0A8J3F3I7"/>
<sequence>MEEFMKILHKKYITYALSQPCPTLIPRSGERGAKVNCYTVAIDKDDKPHYLVNALVDDKMICMEWNGNSYANERKIKLSTVNPKDFRISHYYGLSEITYFGINDYVLGRILFIEYIKIHIYRALTTTDQYIFNKKKLVTKQRVELLRFLIAQALEGKKEFDVIELMTELYTIKWVMHPDKDSQLQKVKLYLNSLVDTGELRMINGTYALTGHAIRGIEEYEEQERKHVESVKIQRRMFWLTLVIALLTLVQAGLIKLPALLDVTGP</sequence>
<organism evidence="2 3">
    <name type="scientific">Oxalicibacterium solurbis</name>
    <dbReference type="NCBI Taxonomy" id="69280"/>
    <lineage>
        <taxon>Bacteria</taxon>
        <taxon>Pseudomonadati</taxon>
        <taxon>Pseudomonadota</taxon>
        <taxon>Betaproteobacteria</taxon>
        <taxon>Burkholderiales</taxon>
        <taxon>Oxalobacteraceae</taxon>
        <taxon>Oxalicibacterium</taxon>
    </lineage>
</organism>
<dbReference type="EMBL" id="BMDP01000001">
    <property type="protein sequence ID" value="GGI53552.1"/>
    <property type="molecule type" value="Genomic_DNA"/>
</dbReference>
<proteinExistence type="predicted"/>
<evidence type="ECO:0000256" key="1">
    <source>
        <dbReference type="SAM" id="Phobius"/>
    </source>
</evidence>
<name>A0A8J3F3I7_9BURK</name>
<evidence type="ECO:0000313" key="2">
    <source>
        <dbReference type="EMBL" id="GGI53552.1"/>
    </source>
</evidence>
<protein>
    <submittedName>
        <fullName evidence="2">Uncharacterized protein</fullName>
    </submittedName>
</protein>
<keyword evidence="3" id="KW-1185">Reference proteome</keyword>
<keyword evidence="1" id="KW-0472">Membrane</keyword>
<reference evidence="2" key="2">
    <citation type="submission" date="2020-09" db="EMBL/GenBank/DDBJ databases">
        <authorList>
            <person name="Sun Q."/>
            <person name="Sedlacek I."/>
        </authorList>
    </citation>
    <scope>NUCLEOTIDE SEQUENCE</scope>
    <source>
        <strain evidence="2">CCM 7664</strain>
    </source>
</reference>
<reference evidence="2" key="1">
    <citation type="journal article" date="2014" name="Int. J. Syst. Evol. Microbiol.">
        <title>Complete genome sequence of Corynebacterium casei LMG S-19264T (=DSM 44701T), isolated from a smear-ripened cheese.</title>
        <authorList>
            <consortium name="US DOE Joint Genome Institute (JGI-PGF)"/>
            <person name="Walter F."/>
            <person name="Albersmeier A."/>
            <person name="Kalinowski J."/>
            <person name="Ruckert C."/>
        </authorList>
    </citation>
    <scope>NUCLEOTIDE SEQUENCE</scope>
    <source>
        <strain evidence="2">CCM 7664</strain>
    </source>
</reference>